<evidence type="ECO:0000313" key="3">
    <source>
        <dbReference type="Proteomes" id="UP000235547"/>
    </source>
</evidence>
<dbReference type="Proteomes" id="UP000235547">
    <property type="component" value="Unassembled WGS sequence"/>
</dbReference>
<evidence type="ECO:0000313" key="2">
    <source>
        <dbReference type="EMBL" id="PMR80817.1"/>
    </source>
</evidence>
<evidence type="ECO:0000259" key="1">
    <source>
        <dbReference type="Pfam" id="PF01370"/>
    </source>
</evidence>
<dbReference type="InterPro" id="IPR036291">
    <property type="entry name" value="NAD(P)-bd_dom_sf"/>
</dbReference>
<dbReference type="EMBL" id="PNRG01000013">
    <property type="protein sequence ID" value="PMR80817.1"/>
    <property type="molecule type" value="Genomic_DNA"/>
</dbReference>
<dbReference type="Pfam" id="PF01370">
    <property type="entry name" value="Epimerase"/>
    <property type="match status" value="1"/>
</dbReference>
<name>A0A2N7UK48_9GAMM</name>
<organism evidence="2 3">
    <name type="scientific">Halomonas urumqiensis</name>
    <dbReference type="NCBI Taxonomy" id="1684789"/>
    <lineage>
        <taxon>Bacteria</taxon>
        <taxon>Pseudomonadati</taxon>
        <taxon>Pseudomonadota</taxon>
        <taxon>Gammaproteobacteria</taxon>
        <taxon>Oceanospirillales</taxon>
        <taxon>Halomonadaceae</taxon>
        <taxon>Halomonas</taxon>
    </lineage>
</organism>
<dbReference type="PANTHER" id="PTHR43245">
    <property type="entry name" value="BIFUNCTIONAL POLYMYXIN RESISTANCE PROTEIN ARNA"/>
    <property type="match status" value="1"/>
</dbReference>
<dbReference type="AlphaFoldDB" id="A0A2N7UK48"/>
<dbReference type="PANTHER" id="PTHR43245:SF13">
    <property type="entry name" value="UDP-D-APIOSE_UDP-D-XYLOSE SYNTHASE 2"/>
    <property type="match status" value="1"/>
</dbReference>
<dbReference type="Gene3D" id="3.90.25.10">
    <property type="entry name" value="UDP-galactose 4-epimerase, domain 1"/>
    <property type="match status" value="1"/>
</dbReference>
<dbReference type="Gene3D" id="3.40.50.720">
    <property type="entry name" value="NAD(P)-binding Rossmann-like Domain"/>
    <property type="match status" value="1"/>
</dbReference>
<sequence length="317" mass="34481">MVNIIRQVLVTGGAGFIGSHSVELLLAQGFRVRVLDNLSSGSLDNLPNHDRLEVIKGDIRDAECVRSAIQGMSHCLHLAAQVSVSRSVEDPVASAEQNIIGAVTVMQAAAEAGITRLVYASSAAVYGIPTQLPIFEKSSAAPLSPYGLEKWVDERYATLFESIHGLSSLGLRYFNVYGPRQDPHSPYAGVIARFLDCLLDHRSPTLFGDGRQTRDFVYVGDVARANLAALLGHQQGVCNVATGQRIDLLELLDLLADLTDCHLHVSQQPPRSEDIRDSWGDTQRLSAWLGITPDWTLKEGLAALVAEARRRRHLASA</sequence>
<reference evidence="2 3" key="1">
    <citation type="submission" date="2018-01" db="EMBL/GenBank/DDBJ databases">
        <title>Halomonas endophytica sp. nov., isolated from storage liquid in the stems of Populus euphratica.</title>
        <authorList>
            <person name="Chen C."/>
        </authorList>
    </citation>
    <scope>NUCLEOTIDE SEQUENCE [LARGE SCALE GENOMIC DNA]</scope>
    <source>
        <strain evidence="2 3">BZ-SZ-XJ27</strain>
    </source>
</reference>
<dbReference type="SUPFAM" id="SSF51735">
    <property type="entry name" value="NAD(P)-binding Rossmann-fold domains"/>
    <property type="match status" value="1"/>
</dbReference>
<comment type="caution">
    <text evidence="2">The sequence shown here is derived from an EMBL/GenBank/DDBJ whole genome shotgun (WGS) entry which is preliminary data.</text>
</comment>
<feature type="domain" description="NAD-dependent epimerase/dehydratase" evidence="1">
    <location>
        <begin position="8"/>
        <end position="235"/>
    </location>
</feature>
<dbReference type="InterPro" id="IPR050177">
    <property type="entry name" value="Lipid_A_modif_metabolic_enz"/>
</dbReference>
<protein>
    <recommendedName>
        <fullName evidence="1">NAD-dependent epimerase/dehydratase domain-containing protein</fullName>
    </recommendedName>
</protein>
<proteinExistence type="predicted"/>
<dbReference type="OrthoDB" id="9803010at2"/>
<gene>
    <name evidence="2" type="ORF">C1H70_07040</name>
</gene>
<keyword evidence="3" id="KW-1185">Reference proteome</keyword>
<dbReference type="InterPro" id="IPR001509">
    <property type="entry name" value="Epimerase_deHydtase"/>
</dbReference>
<dbReference type="RefSeq" id="WP_102587639.1">
    <property type="nucleotide sequence ID" value="NZ_BNAE01000002.1"/>
</dbReference>
<accession>A0A2N7UK48</accession>